<dbReference type="Gene3D" id="3.40.50.300">
    <property type="entry name" value="P-loop containing nucleotide triphosphate hydrolases"/>
    <property type="match status" value="1"/>
</dbReference>
<evidence type="ECO:0000313" key="3">
    <source>
        <dbReference type="Proteomes" id="UP001138997"/>
    </source>
</evidence>
<organism evidence="2 3">
    <name type="scientific">Kineosporia babensis</name>
    <dbReference type="NCBI Taxonomy" id="499548"/>
    <lineage>
        <taxon>Bacteria</taxon>
        <taxon>Bacillati</taxon>
        <taxon>Actinomycetota</taxon>
        <taxon>Actinomycetes</taxon>
        <taxon>Kineosporiales</taxon>
        <taxon>Kineosporiaceae</taxon>
        <taxon>Kineosporia</taxon>
    </lineage>
</organism>
<proteinExistence type="predicted"/>
<evidence type="ECO:0000313" key="2">
    <source>
        <dbReference type="EMBL" id="MCD5313800.1"/>
    </source>
</evidence>
<dbReference type="InterPro" id="IPR025158">
    <property type="entry name" value="Mg_chelat-rel_C"/>
</dbReference>
<dbReference type="InterPro" id="IPR000523">
    <property type="entry name" value="Mg_chelatse_chII-like_cat_dom"/>
</dbReference>
<dbReference type="AlphaFoldDB" id="A0A9X1NH42"/>
<accession>A0A9X1NH42</accession>
<dbReference type="Pfam" id="PF01078">
    <property type="entry name" value="Mg_chelatase"/>
    <property type="match status" value="1"/>
</dbReference>
<dbReference type="InterPro" id="IPR003593">
    <property type="entry name" value="AAA+_ATPase"/>
</dbReference>
<sequence length="545" mass="56696">MALGRALAVAIVGMTGHVVDVEADIALGLPAFTLVGLPDASLAESRDRVRAACSNSGHPLPQRRITVNLSPAALPKAGSSFDLAVAVALLTAQSVLCSPLVQQFVHVGELGLNGRVRPVRGVLPATLAAVRGGYPDVVVPIANEAEARLVPGARVHPVRTLADLIRLHGGEPSEPRLELEQALLPGISGAGAARSSGSARPTGPGDVLLQPSSLVPAPGGPPAGPKPDLADVVGQKQARYALELAAAGGHHLLLMGPPGTGKTLLASRLPGILPDLDDESAVEVTAVHSVAGTLDAATGLIRRPPFQNPHHTCTVVSMVGGGSGLPHPGAASLAHRGILFLDEAGEFAAQVLDSLRQPLEHGDLVIHRANGSARFPARFLLVLASNPCPCGFASGRGLDCVCVPNARRRYLSRLSGPLLDRVDLQVDVLPVSRADMAADEPAESTAVVAERVLQARAVAKERLAGTPWSCNGEVPGSYLRGRLKLSSAVTQDVDHALDNGRLSIRGHDRVLKVSWTVSDLAGQERPTRDDVSRALMLRRRGQVTV</sequence>
<dbReference type="Gene3D" id="3.30.230.10">
    <property type="match status" value="1"/>
</dbReference>
<dbReference type="InterPro" id="IPR014721">
    <property type="entry name" value="Ribsml_uS5_D2-typ_fold_subgr"/>
</dbReference>
<feature type="domain" description="AAA+ ATPase" evidence="1">
    <location>
        <begin position="248"/>
        <end position="432"/>
    </location>
</feature>
<dbReference type="InterPro" id="IPR045006">
    <property type="entry name" value="CHLI-like"/>
</dbReference>
<dbReference type="Pfam" id="PF13541">
    <property type="entry name" value="ChlI"/>
    <property type="match status" value="1"/>
</dbReference>
<name>A0A9X1NH42_9ACTN</name>
<dbReference type="SUPFAM" id="SSF52540">
    <property type="entry name" value="P-loop containing nucleoside triphosphate hydrolases"/>
    <property type="match status" value="1"/>
</dbReference>
<dbReference type="GO" id="GO:0005524">
    <property type="term" value="F:ATP binding"/>
    <property type="evidence" value="ECO:0007669"/>
    <property type="project" value="InterPro"/>
</dbReference>
<evidence type="ECO:0000259" key="1">
    <source>
        <dbReference type="SMART" id="SM00382"/>
    </source>
</evidence>
<dbReference type="RefSeq" id="WP_231445401.1">
    <property type="nucleotide sequence ID" value="NZ_JAJOMB010000013.1"/>
</dbReference>
<dbReference type="Pfam" id="PF13335">
    <property type="entry name" value="Mg_chelatase_C"/>
    <property type="match status" value="1"/>
</dbReference>
<dbReference type="EMBL" id="JAJOMB010000013">
    <property type="protein sequence ID" value="MCD5313800.1"/>
    <property type="molecule type" value="Genomic_DNA"/>
</dbReference>
<comment type="caution">
    <text evidence="2">The sequence shown here is derived from an EMBL/GenBank/DDBJ whole genome shotgun (WGS) entry which is preliminary data.</text>
</comment>
<dbReference type="InterPro" id="IPR020568">
    <property type="entry name" value="Ribosomal_Su5_D2-typ_SF"/>
</dbReference>
<dbReference type="PANTHER" id="PTHR32039">
    <property type="entry name" value="MAGNESIUM-CHELATASE SUBUNIT CHLI"/>
    <property type="match status" value="1"/>
</dbReference>
<dbReference type="PANTHER" id="PTHR32039:SF7">
    <property type="entry name" value="COMPETENCE PROTEIN COMM"/>
    <property type="match status" value="1"/>
</dbReference>
<dbReference type="InterPro" id="IPR027417">
    <property type="entry name" value="P-loop_NTPase"/>
</dbReference>
<keyword evidence="3" id="KW-1185">Reference proteome</keyword>
<dbReference type="SUPFAM" id="SSF54211">
    <property type="entry name" value="Ribosomal protein S5 domain 2-like"/>
    <property type="match status" value="1"/>
</dbReference>
<dbReference type="SMART" id="SM00382">
    <property type="entry name" value="AAA"/>
    <property type="match status" value="1"/>
</dbReference>
<gene>
    <name evidence="2" type="ORF">LR394_23105</name>
</gene>
<protein>
    <submittedName>
        <fullName evidence="2">YifB family Mg chelatase-like AAA ATPase</fullName>
    </submittedName>
</protein>
<dbReference type="Proteomes" id="UP001138997">
    <property type="component" value="Unassembled WGS sequence"/>
</dbReference>
<dbReference type="CDD" id="cd00009">
    <property type="entry name" value="AAA"/>
    <property type="match status" value="1"/>
</dbReference>
<reference evidence="2" key="1">
    <citation type="submission" date="2021-11" db="EMBL/GenBank/DDBJ databases">
        <title>Streptomyces corallinus and Kineosporia corallina sp. nov., two new coral-derived marine actinobacteria.</title>
        <authorList>
            <person name="Buangrab K."/>
            <person name="Sutthacheep M."/>
            <person name="Yeemin T."/>
            <person name="Harunari E."/>
            <person name="Igarashi Y."/>
            <person name="Sripreechasak P."/>
            <person name="Kanchanasin P."/>
            <person name="Tanasupawat S."/>
            <person name="Phongsopitanun W."/>
        </authorList>
    </citation>
    <scope>NUCLEOTIDE SEQUENCE</scope>
    <source>
        <strain evidence="2">JCM 31032</strain>
    </source>
</reference>